<keyword evidence="6" id="KW-0677">Repeat</keyword>
<evidence type="ECO:0000256" key="2">
    <source>
        <dbReference type="ARBA" id="ARBA00005386"/>
    </source>
</evidence>
<organism evidence="10 11">
    <name type="scientific">Orchesella dallaii</name>
    <dbReference type="NCBI Taxonomy" id="48710"/>
    <lineage>
        <taxon>Eukaryota</taxon>
        <taxon>Metazoa</taxon>
        <taxon>Ecdysozoa</taxon>
        <taxon>Arthropoda</taxon>
        <taxon>Hexapoda</taxon>
        <taxon>Collembola</taxon>
        <taxon>Entomobryomorpha</taxon>
        <taxon>Entomobryoidea</taxon>
        <taxon>Orchesellidae</taxon>
        <taxon>Orchesellinae</taxon>
        <taxon>Orchesella</taxon>
    </lineage>
</organism>
<dbReference type="EMBL" id="CAXLJM020000023">
    <property type="protein sequence ID" value="CAL8089196.1"/>
    <property type="molecule type" value="Genomic_DNA"/>
</dbReference>
<evidence type="ECO:0000313" key="11">
    <source>
        <dbReference type="Proteomes" id="UP001642540"/>
    </source>
</evidence>
<dbReference type="PROSITE" id="PS50005">
    <property type="entry name" value="TPR"/>
    <property type="match status" value="7"/>
</dbReference>
<proteinExistence type="inferred from homology"/>
<feature type="repeat" description="TPR" evidence="8">
    <location>
        <begin position="215"/>
        <end position="248"/>
    </location>
</feature>
<feature type="repeat" description="TPR" evidence="8">
    <location>
        <begin position="283"/>
        <end position="316"/>
    </location>
</feature>
<dbReference type="Pfam" id="PF13181">
    <property type="entry name" value="TPR_8"/>
    <property type="match status" value="2"/>
</dbReference>
<dbReference type="InterPro" id="IPR029489">
    <property type="entry name" value="OGT/SEC/SPY_C"/>
</dbReference>
<name>A0ABP1Q585_9HEXA</name>
<dbReference type="EC" id="2.4.1.255" evidence="3"/>
<evidence type="ECO:0000256" key="3">
    <source>
        <dbReference type="ARBA" id="ARBA00011970"/>
    </source>
</evidence>
<dbReference type="Pfam" id="PF13424">
    <property type="entry name" value="TPR_12"/>
    <property type="match status" value="1"/>
</dbReference>
<dbReference type="Pfam" id="PF00515">
    <property type="entry name" value="TPR_1"/>
    <property type="match status" value="1"/>
</dbReference>
<keyword evidence="11" id="KW-1185">Reference proteome</keyword>
<dbReference type="Gene3D" id="3.30.720.150">
    <property type="match status" value="1"/>
</dbReference>
<evidence type="ECO:0000313" key="10">
    <source>
        <dbReference type="EMBL" id="CAL8089196.1"/>
    </source>
</evidence>
<evidence type="ECO:0000256" key="1">
    <source>
        <dbReference type="ARBA" id="ARBA00004922"/>
    </source>
</evidence>
<dbReference type="PROSITE" id="PS50293">
    <property type="entry name" value="TPR_REGION"/>
    <property type="match status" value="2"/>
</dbReference>
<evidence type="ECO:0000256" key="6">
    <source>
        <dbReference type="ARBA" id="ARBA00022737"/>
    </source>
</evidence>
<feature type="repeat" description="TPR" evidence="8">
    <location>
        <begin position="532"/>
        <end position="565"/>
    </location>
</feature>
<keyword evidence="5" id="KW-0808">Transferase</keyword>
<dbReference type="SUPFAM" id="SSF48452">
    <property type="entry name" value="TPR-like"/>
    <property type="match status" value="3"/>
</dbReference>
<evidence type="ECO:0000256" key="5">
    <source>
        <dbReference type="ARBA" id="ARBA00022679"/>
    </source>
</evidence>
<dbReference type="PANTHER" id="PTHR44366">
    <property type="entry name" value="UDP-N-ACETYLGLUCOSAMINE--PEPTIDE N-ACETYLGLUCOSAMINYLTRANSFERASE 110 KDA SUBUNIT"/>
    <property type="match status" value="1"/>
</dbReference>
<dbReference type="PANTHER" id="PTHR44366:SF1">
    <property type="entry name" value="UDP-N-ACETYLGLUCOSAMINE--PEPTIDE N-ACETYLGLUCOSAMINYLTRANSFERASE 110 KDA SUBUNIT"/>
    <property type="match status" value="1"/>
</dbReference>
<feature type="repeat" description="TPR" evidence="8">
    <location>
        <begin position="498"/>
        <end position="531"/>
    </location>
</feature>
<comment type="caution">
    <text evidence="10">The sequence shown here is derived from an EMBL/GenBank/DDBJ whole genome shotgun (WGS) entry which is preliminary data.</text>
</comment>
<evidence type="ECO:0000256" key="8">
    <source>
        <dbReference type="PROSITE-ProRule" id="PRU00339"/>
    </source>
</evidence>
<feature type="repeat" description="TPR" evidence="8">
    <location>
        <begin position="181"/>
        <end position="214"/>
    </location>
</feature>
<evidence type="ECO:0000259" key="9">
    <source>
        <dbReference type="Pfam" id="PF13844"/>
    </source>
</evidence>
<feature type="repeat" description="TPR" evidence="8">
    <location>
        <begin position="317"/>
        <end position="350"/>
    </location>
</feature>
<accession>A0ABP1Q585</accession>
<dbReference type="SMART" id="SM00028">
    <property type="entry name" value="TPR"/>
    <property type="match status" value="11"/>
</dbReference>
<dbReference type="InterPro" id="IPR037919">
    <property type="entry name" value="OGT"/>
</dbReference>
<keyword evidence="7 8" id="KW-0802">TPR repeat</keyword>
<sequence>MAKSNKYNIRPRRRPGFRFQGFVRSELDCIALHCNSGVRNNYTGLRKHLRSSSKVSWRSRSSYSFIEKQKIPTIMDTNFLVFPGECGGELVQPQPPLMGVLPFSTITLPAVEPFTVVLPPHLSLSSSQHLIVHEFPNVVVVSNYWDSMSALQLAQNDYSVGNYECSRQRCIDILLKKPDNYDALVLLSSIYIQTGNIDDAMRCCGQAIQIQPSMSAAFVNLGVAFQAKNQLEDAGRCYRHALHLNPSVTEAYIGCGNVALFKGQIVEAMSAFFAALVYDPNLYLVQNELGNLYNSIGNIDEAETCWKEAIKIKPDFALAYYNLGCSYASTEDFEIATHYLQEAVNLDPQFCDASLKLAGVFVQQKMSQKAVDVYARLLQAPLSKSEKIYVYTSVGAIYYDMKLYDHSISMYTNAIQVCLKTETGESANLANLFCDLGNCYKAKDLMKEAEKCYLHALELVSEHPHSMNNLGSLRQQEGCLEEAEAWYRKSLTIKPDFTTAMLNLSLIFHISGRLDSALTTLYDALTIDPNCTDVYFNIGNVLRDKNETDAAIEYFNKTIELKPDHVGCLSSLALLLKENGLYKEAMDLFYKALRYIPELPEAYYNLVHCKQICCDWNGLEEHKLRIIQIVEEQLSKNQLPCVHPHHTMLFPFSHCQRKLIAKRYCEEFSMRGGIRNYFHSTAQPYFTHSNILKHGERLKIGYVSFDFKNHPTSHLMQSIPGHHRQSLNTEVYCYALNPDDGTFFRSKIAATAEHFVDLSTLTFRDAANKIFSDGIHILVDLNGYTRGAKTEIFALKPAPIQVMWLGYPGSSGSSYMDYIITDEVTSPLEFASHYSEKFAYMPHTYFIGDHESMFPHLKHRIILPSIQRIEGDTLSDTVTVLNVPDHLKGSIKKVHDMDEKYKVEEGQESGPTDGSVYIVEDREIQNEVVDMIRSGIKERIIAGIKYQVGKYNPLEATEVAYGEKIPCSIVVTSRSQYSLPEKAIVYCNFNQLYKFNYSTFESWVNILKRVPNGVLWLLRFPPQGEQNLRSLSLNMGLDPERIIFSDVALKEEHVRRGQLADICLDTPLCNGHTTSMDILWTGTPIVTLPGETLASRVTSSQLSCLGVTELIATTKKDYEDIAVRLGTDFEYLKFIRAKVVRRRSESTLFNTATFASNLERLYWRMWRRYKDGEEVDHITELSTHVRDKKPGF</sequence>
<dbReference type="InterPro" id="IPR011990">
    <property type="entry name" value="TPR-like_helical_dom_sf"/>
</dbReference>
<dbReference type="Gene3D" id="3.40.50.2000">
    <property type="entry name" value="Glycogen Phosphorylase B"/>
    <property type="match status" value="1"/>
</dbReference>
<dbReference type="Proteomes" id="UP001642540">
    <property type="component" value="Unassembled WGS sequence"/>
</dbReference>
<dbReference type="Pfam" id="PF13844">
    <property type="entry name" value="Glyco_transf_41"/>
    <property type="match status" value="1"/>
</dbReference>
<keyword evidence="4" id="KW-0328">Glycosyltransferase</keyword>
<comment type="pathway">
    <text evidence="1">Protein modification; protein glycosylation.</text>
</comment>
<protein>
    <recommendedName>
        <fullName evidence="3">protein O-GlcNAc transferase</fullName>
        <ecNumber evidence="3">2.4.1.255</ecNumber>
    </recommendedName>
</protein>
<dbReference type="Pfam" id="PF13414">
    <property type="entry name" value="TPR_11"/>
    <property type="match status" value="1"/>
</dbReference>
<reference evidence="10 11" key="1">
    <citation type="submission" date="2024-08" db="EMBL/GenBank/DDBJ databases">
        <authorList>
            <person name="Cucini C."/>
            <person name="Frati F."/>
        </authorList>
    </citation>
    <scope>NUCLEOTIDE SEQUENCE [LARGE SCALE GENOMIC DNA]</scope>
</reference>
<evidence type="ECO:0000256" key="7">
    <source>
        <dbReference type="ARBA" id="ARBA00022803"/>
    </source>
</evidence>
<dbReference type="InterPro" id="IPR019734">
    <property type="entry name" value="TPR_rpt"/>
</dbReference>
<dbReference type="Gene3D" id="3.40.50.11380">
    <property type="match status" value="1"/>
</dbReference>
<comment type="similarity">
    <text evidence="2">Belongs to the glycosyltransferase 41 family. O-GlcNAc transferase subfamily.</text>
</comment>
<gene>
    <name evidence="10" type="ORF">ODALV1_LOCUS7295</name>
</gene>
<feature type="domain" description="O-GlcNAc transferase C-terminal" evidence="9">
    <location>
        <begin position="614"/>
        <end position="1158"/>
    </location>
</feature>
<dbReference type="Pfam" id="PF13374">
    <property type="entry name" value="TPR_10"/>
    <property type="match status" value="1"/>
</dbReference>
<feature type="repeat" description="TPR" evidence="8">
    <location>
        <begin position="464"/>
        <end position="497"/>
    </location>
</feature>
<dbReference type="Gene3D" id="1.25.40.10">
    <property type="entry name" value="Tetratricopeptide repeat domain"/>
    <property type="match status" value="3"/>
</dbReference>
<evidence type="ECO:0000256" key="4">
    <source>
        <dbReference type="ARBA" id="ARBA00022676"/>
    </source>
</evidence>